<name>A0A2T1HY81_9HYPH</name>
<dbReference type="InterPro" id="IPR050321">
    <property type="entry name" value="Glycosyltr_2/OpgH_subfam"/>
</dbReference>
<feature type="transmembrane region" description="Helical" evidence="7">
    <location>
        <begin position="491"/>
        <end position="513"/>
    </location>
</feature>
<keyword evidence="10" id="KW-1185">Reference proteome</keyword>
<feature type="transmembrane region" description="Helical" evidence="7">
    <location>
        <begin position="533"/>
        <end position="557"/>
    </location>
</feature>
<comment type="subcellular location">
    <subcellularLocation>
        <location evidence="1">Membrane</location>
        <topology evidence="1">Multi-pass membrane protein</topology>
    </subcellularLocation>
</comment>
<evidence type="ECO:0000256" key="7">
    <source>
        <dbReference type="SAM" id="Phobius"/>
    </source>
</evidence>
<evidence type="ECO:0000313" key="10">
    <source>
        <dbReference type="Proteomes" id="UP000239772"/>
    </source>
</evidence>
<dbReference type="InterPro" id="IPR037257">
    <property type="entry name" value="T2SS_E_N_sf"/>
</dbReference>
<comment type="caution">
    <text evidence="9">The sequence shown here is derived from an EMBL/GenBank/DDBJ whole genome shotgun (WGS) entry which is preliminary data.</text>
</comment>
<evidence type="ECO:0000256" key="3">
    <source>
        <dbReference type="ARBA" id="ARBA00022679"/>
    </source>
</evidence>
<dbReference type="Gene3D" id="3.90.550.10">
    <property type="entry name" value="Spore Coat Polysaccharide Biosynthesis Protein SpsA, Chain A"/>
    <property type="match status" value="1"/>
</dbReference>
<feature type="domain" description="Glycosyltransferase 2-like" evidence="8">
    <location>
        <begin position="328"/>
        <end position="517"/>
    </location>
</feature>
<dbReference type="EMBL" id="PVZS01000002">
    <property type="protein sequence ID" value="PSC06653.1"/>
    <property type="molecule type" value="Genomic_DNA"/>
</dbReference>
<organism evidence="9 10">
    <name type="scientific">Alsobacter soli</name>
    <dbReference type="NCBI Taxonomy" id="2109933"/>
    <lineage>
        <taxon>Bacteria</taxon>
        <taxon>Pseudomonadati</taxon>
        <taxon>Pseudomonadota</taxon>
        <taxon>Alphaproteobacteria</taxon>
        <taxon>Hyphomicrobiales</taxon>
        <taxon>Alsobacteraceae</taxon>
        <taxon>Alsobacter</taxon>
    </lineage>
</organism>
<keyword evidence="4 7" id="KW-0812">Transmembrane</keyword>
<accession>A0A2T1HY81</accession>
<protein>
    <submittedName>
        <fullName evidence="9">Glycosyl transferase</fullName>
    </submittedName>
</protein>
<dbReference type="PANTHER" id="PTHR43867">
    <property type="entry name" value="CELLULOSE SYNTHASE CATALYTIC SUBUNIT A [UDP-FORMING]"/>
    <property type="match status" value="1"/>
</dbReference>
<evidence type="ECO:0000259" key="8">
    <source>
        <dbReference type="Pfam" id="PF13632"/>
    </source>
</evidence>
<dbReference type="Pfam" id="PF13632">
    <property type="entry name" value="Glyco_trans_2_3"/>
    <property type="match status" value="1"/>
</dbReference>
<dbReference type="SUPFAM" id="SSF53448">
    <property type="entry name" value="Nucleotide-diphospho-sugar transferases"/>
    <property type="match status" value="1"/>
</dbReference>
<keyword evidence="5 7" id="KW-1133">Transmembrane helix</keyword>
<dbReference type="AlphaFoldDB" id="A0A2T1HY81"/>
<dbReference type="OrthoDB" id="7431422at2"/>
<dbReference type="GO" id="GO:0016757">
    <property type="term" value="F:glycosyltransferase activity"/>
    <property type="evidence" value="ECO:0007669"/>
    <property type="project" value="UniProtKB-KW"/>
</dbReference>
<feature type="transmembrane region" description="Helical" evidence="7">
    <location>
        <begin position="179"/>
        <end position="197"/>
    </location>
</feature>
<feature type="transmembrane region" description="Helical" evidence="7">
    <location>
        <begin position="569"/>
        <end position="588"/>
    </location>
</feature>
<keyword evidence="6 7" id="KW-0472">Membrane</keyword>
<evidence type="ECO:0000313" key="9">
    <source>
        <dbReference type="EMBL" id="PSC06653.1"/>
    </source>
</evidence>
<keyword evidence="3 9" id="KW-0808">Transferase</keyword>
<dbReference type="InterPro" id="IPR029044">
    <property type="entry name" value="Nucleotide-diphossugar_trans"/>
</dbReference>
<gene>
    <name evidence="9" type="ORF">SLNSH_02265</name>
</gene>
<evidence type="ECO:0000256" key="6">
    <source>
        <dbReference type="ARBA" id="ARBA00023136"/>
    </source>
</evidence>
<feature type="transmembrane region" description="Helical" evidence="7">
    <location>
        <begin position="203"/>
        <end position="221"/>
    </location>
</feature>
<reference evidence="10" key="1">
    <citation type="submission" date="2018-03" db="EMBL/GenBank/DDBJ databases">
        <authorList>
            <person name="Sun L."/>
            <person name="Liu H."/>
            <person name="Chen W."/>
            <person name="Huang K."/>
            <person name="Liu W."/>
            <person name="Gao X."/>
        </authorList>
    </citation>
    <scope>NUCLEOTIDE SEQUENCE [LARGE SCALE GENOMIC DNA]</scope>
    <source>
        <strain evidence="10">SH9</strain>
    </source>
</reference>
<evidence type="ECO:0000256" key="4">
    <source>
        <dbReference type="ARBA" id="ARBA00022692"/>
    </source>
</evidence>
<dbReference type="RefSeq" id="WP_106335032.1">
    <property type="nucleotide sequence ID" value="NZ_PVZS01000002.1"/>
</dbReference>
<dbReference type="Proteomes" id="UP000239772">
    <property type="component" value="Unassembled WGS sequence"/>
</dbReference>
<dbReference type="SUPFAM" id="SSF160246">
    <property type="entry name" value="EspE N-terminal domain-like"/>
    <property type="match status" value="1"/>
</dbReference>
<evidence type="ECO:0000256" key="2">
    <source>
        <dbReference type="ARBA" id="ARBA00022676"/>
    </source>
</evidence>
<evidence type="ECO:0000256" key="5">
    <source>
        <dbReference type="ARBA" id="ARBA00022989"/>
    </source>
</evidence>
<dbReference type="GO" id="GO:0016020">
    <property type="term" value="C:membrane"/>
    <property type="evidence" value="ECO:0007669"/>
    <property type="project" value="UniProtKB-SubCell"/>
</dbReference>
<evidence type="ECO:0000256" key="1">
    <source>
        <dbReference type="ARBA" id="ARBA00004141"/>
    </source>
</evidence>
<dbReference type="PANTHER" id="PTHR43867:SF2">
    <property type="entry name" value="CELLULOSE SYNTHASE CATALYTIC SUBUNIT A [UDP-FORMING]"/>
    <property type="match status" value="1"/>
</dbReference>
<proteinExistence type="predicted"/>
<keyword evidence="2" id="KW-0328">Glycosyltransferase</keyword>
<sequence>MTDAGAIAGPATAPHGVALPRTLEFLADCGVPQAHLRACLEEGARTGRSVDEVLLDWGLVEEDALYRALARRLGAPYLTSPHVRVPSRPAPAGAVMAPLAQPGGPRFALAPRGAAIELLVGRVRPGASLDGAAITSPSRLARSLRSALDRSIAHAAAHALPDAFPHLSCRSSLTRGQRIVAGAVAGLAGFAALLAPAQIGDALSTALGLLFLTGVVARLMALMKSSRPEPAPPLRDEDLPVYTILAPLLREARVLPQLVSALCALDYPREKLDIKLLIEANDGETLAGARALRLPEFISVVVCPPGRPQTKPRALNIGLRTARGSLLTIYDAEDIPDPDQLRKAAAAFARADGWLACLQARLAIHNPGDSWLTRLFALEYAALFGVLAPGYTAMEGPTPLGGTSNHFRVDVLRRVLGWDAWNVTEDADLGLRLARLGYRVGSLDSETREEAVRTLPAWMAQRTRWQKGWMQTTLVHARGVLDRRLALDDRLLLGAHTLGLVAAALGSPLFLAVTALRLWDGSLLNPAGLAGHLHLAVSLSLLALGPVALGAPILLGAARARLSVRWRDALVYPVYLALMTAASWRAVWELLTEPQRWNKTEHGLSRRAPIIAPPEWGARASLLPPQQALRNSVRRPWRTRPAGAGG</sequence>
<dbReference type="InterPro" id="IPR001173">
    <property type="entry name" value="Glyco_trans_2-like"/>
</dbReference>